<gene>
    <name evidence="1" type="ORF">JCM31447_15970</name>
</gene>
<dbReference type="EMBL" id="AP019368">
    <property type="protein sequence ID" value="BBH53154.1"/>
    <property type="molecule type" value="Genomic_DNA"/>
</dbReference>
<organism evidence="1 2">
    <name type="scientific">Fluviispira sanaruensis</name>
    <dbReference type="NCBI Taxonomy" id="2493639"/>
    <lineage>
        <taxon>Bacteria</taxon>
        <taxon>Pseudomonadati</taxon>
        <taxon>Bdellovibrionota</taxon>
        <taxon>Oligoflexia</taxon>
        <taxon>Silvanigrellales</taxon>
        <taxon>Silvanigrellaceae</taxon>
        <taxon>Fluviispira</taxon>
    </lineage>
</organism>
<keyword evidence="2" id="KW-1185">Reference proteome</keyword>
<reference evidence="1 2" key="1">
    <citation type="submission" date="2018-12" db="EMBL/GenBank/DDBJ databases">
        <title>Rubrispira sanarue gen. nov., sp., nov., a member of the order Silvanigrellales, isolated from a brackish lake in Hamamatsu Japan.</title>
        <authorList>
            <person name="Maejima Y."/>
            <person name="Iino T."/>
            <person name="Muraguchi Y."/>
            <person name="Fukuda K."/>
            <person name="Nojiri H."/>
            <person name="Ohkuma M."/>
            <person name="Moriuchi R."/>
            <person name="Dohra H."/>
            <person name="Kimbara K."/>
            <person name="Shintani M."/>
        </authorList>
    </citation>
    <scope>NUCLEOTIDE SEQUENCE [LARGE SCALE GENOMIC DNA]</scope>
    <source>
        <strain evidence="1 2">RF1110005</strain>
    </source>
</reference>
<sequence length="304" mass="35040">MPQKSSGVTFAAMHLILGGILYINNRNKNLKIPRGLLANNILKYKTIELNNDWDYTNYDIADLFFKKLNSKIFIEPNIEYDENDIILRKRIRINLRPESKENRISPDLRDFSKKNVFMAFYSTCDNDFDEVVLKNVNRPLSDTSKKFRTQTNNIQYFGEISPTNKNPNRFISNAEHFMMHVECLAFAQNATVLGGEVHSQSVYLRGKQAASCCPMCYLYLMSSSTAANVEYFHLNNVGSWALPSATQEYKIKQSVSEQMRTNFSNLLYKGQLELMKIKPNKNNLIANIRSLSSFEKNSNNHVLQ</sequence>
<proteinExistence type="predicted"/>
<dbReference type="KEGG" id="sbf:JCM31447_15970"/>
<dbReference type="AlphaFoldDB" id="A0A4P2VMA7"/>
<evidence type="ECO:0000313" key="1">
    <source>
        <dbReference type="EMBL" id="BBH53154.1"/>
    </source>
</evidence>
<accession>A0A4P2VMA7</accession>
<name>A0A4P2VMA7_FLUSA</name>
<dbReference type="Proteomes" id="UP000291236">
    <property type="component" value="Chromosome"/>
</dbReference>
<dbReference type="RefSeq" id="WP_130608435.1">
    <property type="nucleotide sequence ID" value="NZ_AP019368.1"/>
</dbReference>
<evidence type="ECO:0000313" key="2">
    <source>
        <dbReference type="Proteomes" id="UP000291236"/>
    </source>
</evidence>
<protein>
    <submittedName>
        <fullName evidence="1">Uncharacterized protein</fullName>
    </submittedName>
</protein>